<feature type="region of interest" description="Disordered" evidence="1">
    <location>
        <begin position="1"/>
        <end position="22"/>
    </location>
</feature>
<accession>E9I7B0</accession>
<dbReference type="InParanoid" id="E9I7B0"/>
<dbReference type="EMBL" id="GL737103">
    <property type="protein sequence ID" value="EFX60120.1"/>
    <property type="molecule type" value="Genomic_DNA"/>
</dbReference>
<feature type="non-terminal residue" evidence="2">
    <location>
        <position position="1"/>
    </location>
</feature>
<name>E9I7B0_DAPPU</name>
<feature type="region of interest" description="Disordered" evidence="1">
    <location>
        <begin position="275"/>
        <end position="304"/>
    </location>
</feature>
<evidence type="ECO:0000313" key="2">
    <source>
        <dbReference type="EMBL" id="EFX60120.1"/>
    </source>
</evidence>
<sequence length="320" mass="33611">SAAVAPVSRGLAKPKSSHEVRLPQALTKAVESLPSAKSPSWESLASEGQYEKAYQLAYGSAVVVGKGGHAAEPELLSRPGATPGQLLLLADVARLSHHATEAVPPLQKLLLAHASDPRAPLAAFTLGRVLLDELGRPREAAESFQHAQQLDPTGPLAQDALARECATLENWPISRKPAVRLFAGIWTQGVSAQLATLRSLGWLGACLLAGLSNWAVPGAQAHEHPPVALRVDACVPVHVQQVRQLLALELQSELVDEPSGPEVARAFVSCPASVSSGEGLASKEAGADELAGQQTDLRVDDPVTGRSLVRSVDLQHADPE</sequence>
<gene>
    <name evidence="2" type="ORF">DAPPUDRAFT_125457</name>
</gene>
<keyword evidence="3" id="KW-1185">Reference proteome</keyword>
<evidence type="ECO:0000313" key="3">
    <source>
        <dbReference type="Proteomes" id="UP000000305"/>
    </source>
</evidence>
<dbReference type="HOGENOM" id="CLU_870366_0_0_1"/>
<dbReference type="Gene3D" id="1.25.40.10">
    <property type="entry name" value="Tetratricopeptide repeat domain"/>
    <property type="match status" value="1"/>
</dbReference>
<feature type="non-terminal residue" evidence="2">
    <location>
        <position position="320"/>
    </location>
</feature>
<dbReference type="SUPFAM" id="SSF48452">
    <property type="entry name" value="TPR-like"/>
    <property type="match status" value="1"/>
</dbReference>
<protein>
    <submittedName>
        <fullName evidence="2">Uncharacterized protein</fullName>
    </submittedName>
</protein>
<dbReference type="KEGG" id="dpx:DAPPUDRAFT_125457"/>
<dbReference type="InterPro" id="IPR011990">
    <property type="entry name" value="TPR-like_helical_dom_sf"/>
</dbReference>
<dbReference type="AlphaFoldDB" id="E9I7B0"/>
<reference evidence="2 3" key="1">
    <citation type="journal article" date="2011" name="Science">
        <title>The ecoresponsive genome of Daphnia pulex.</title>
        <authorList>
            <person name="Colbourne J.K."/>
            <person name="Pfrender M.E."/>
            <person name="Gilbert D."/>
            <person name="Thomas W.K."/>
            <person name="Tucker A."/>
            <person name="Oakley T.H."/>
            <person name="Tokishita S."/>
            <person name="Aerts A."/>
            <person name="Arnold G.J."/>
            <person name="Basu M.K."/>
            <person name="Bauer D.J."/>
            <person name="Caceres C.E."/>
            <person name="Carmel L."/>
            <person name="Casola C."/>
            <person name="Choi J.H."/>
            <person name="Detter J.C."/>
            <person name="Dong Q."/>
            <person name="Dusheyko S."/>
            <person name="Eads B.D."/>
            <person name="Frohlich T."/>
            <person name="Geiler-Samerotte K.A."/>
            <person name="Gerlach D."/>
            <person name="Hatcher P."/>
            <person name="Jogdeo S."/>
            <person name="Krijgsveld J."/>
            <person name="Kriventseva E.V."/>
            <person name="Kultz D."/>
            <person name="Laforsch C."/>
            <person name="Lindquist E."/>
            <person name="Lopez J."/>
            <person name="Manak J.R."/>
            <person name="Muller J."/>
            <person name="Pangilinan J."/>
            <person name="Patwardhan R.P."/>
            <person name="Pitluck S."/>
            <person name="Pritham E.J."/>
            <person name="Rechtsteiner A."/>
            <person name="Rho M."/>
            <person name="Rogozin I.B."/>
            <person name="Sakarya O."/>
            <person name="Salamov A."/>
            <person name="Schaack S."/>
            <person name="Shapiro H."/>
            <person name="Shiga Y."/>
            <person name="Skalitzky C."/>
            <person name="Smith Z."/>
            <person name="Souvorov A."/>
            <person name="Sung W."/>
            <person name="Tang Z."/>
            <person name="Tsuchiya D."/>
            <person name="Tu H."/>
            <person name="Vos H."/>
            <person name="Wang M."/>
            <person name="Wolf Y.I."/>
            <person name="Yamagata H."/>
            <person name="Yamada T."/>
            <person name="Ye Y."/>
            <person name="Shaw J.R."/>
            <person name="Andrews J."/>
            <person name="Crease T.J."/>
            <person name="Tang H."/>
            <person name="Lucas S.M."/>
            <person name="Robertson H.M."/>
            <person name="Bork P."/>
            <person name="Koonin E.V."/>
            <person name="Zdobnov E.M."/>
            <person name="Grigoriev I.V."/>
            <person name="Lynch M."/>
            <person name="Boore J.L."/>
        </authorList>
    </citation>
    <scope>NUCLEOTIDE SEQUENCE [LARGE SCALE GENOMIC DNA]</scope>
</reference>
<evidence type="ECO:0000256" key="1">
    <source>
        <dbReference type="SAM" id="MobiDB-lite"/>
    </source>
</evidence>
<organism evidence="2 3">
    <name type="scientific">Daphnia pulex</name>
    <name type="common">Water flea</name>
    <dbReference type="NCBI Taxonomy" id="6669"/>
    <lineage>
        <taxon>Eukaryota</taxon>
        <taxon>Metazoa</taxon>
        <taxon>Ecdysozoa</taxon>
        <taxon>Arthropoda</taxon>
        <taxon>Crustacea</taxon>
        <taxon>Branchiopoda</taxon>
        <taxon>Diplostraca</taxon>
        <taxon>Cladocera</taxon>
        <taxon>Anomopoda</taxon>
        <taxon>Daphniidae</taxon>
        <taxon>Daphnia</taxon>
    </lineage>
</organism>
<dbReference type="Proteomes" id="UP000000305">
    <property type="component" value="Unassembled WGS sequence"/>
</dbReference>
<proteinExistence type="predicted"/>